<proteinExistence type="predicted"/>
<name>A0AAE8HYE4_9HYPH</name>
<protein>
    <submittedName>
        <fullName evidence="2">Uncharacterized protein</fullName>
    </submittedName>
</protein>
<feature type="compositionally biased region" description="Basic and acidic residues" evidence="1">
    <location>
        <begin position="162"/>
        <end position="171"/>
    </location>
</feature>
<dbReference type="Proteomes" id="UP000199140">
    <property type="component" value="Unassembled WGS sequence"/>
</dbReference>
<dbReference type="AlphaFoldDB" id="A0AAE8HYE4"/>
<evidence type="ECO:0000256" key="1">
    <source>
        <dbReference type="SAM" id="MobiDB-lite"/>
    </source>
</evidence>
<feature type="region of interest" description="Disordered" evidence="1">
    <location>
        <begin position="45"/>
        <end position="94"/>
    </location>
</feature>
<evidence type="ECO:0000313" key="2">
    <source>
        <dbReference type="EMBL" id="SFH76339.1"/>
    </source>
</evidence>
<dbReference type="RefSeq" id="WP_091955403.1">
    <property type="nucleotide sequence ID" value="NZ_FOPK01000037.1"/>
</dbReference>
<sequence length="171" mass="18135">MSQDSTLANALADVRRQRAALEADFERVGAELTKLRLAERSLASIVEGTPLEDLPDEQPRRRASAGDDQARGGRGAGRGPRGPRANSAKGRLKALLEEAGPQGLSHAQISDRLHDVAPNTLATYLSMMTTSGEVERHGDFYRGVASVAEPVADTSDGGDPDAVEHAPAKQE</sequence>
<gene>
    <name evidence="2" type="ORF">SAMN05192567_15812</name>
</gene>
<reference evidence="2 3" key="1">
    <citation type="submission" date="2016-10" db="EMBL/GenBank/DDBJ databases">
        <authorList>
            <person name="Varghese N."/>
            <person name="Submissions S."/>
        </authorList>
    </citation>
    <scope>NUCLEOTIDE SEQUENCE [LARGE SCALE GENOMIC DNA]</scope>
    <source>
        <strain evidence="2 3">CBMB27</strain>
    </source>
</reference>
<accession>A0AAE8HYE4</accession>
<dbReference type="EMBL" id="FOPK01000058">
    <property type="protein sequence ID" value="SFH76339.1"/>
    <property type="molecule type" value="Genomic_DNA"/>
</dbReference>
<organism evidence="2 3">
    <name type="scientific">Methylobacterium phyllosphaerae</name>
    <dbReference type="NCBI Taxonomy" id="418223"/>
    <lineage>
        <taxon>Bacteria</taxon>
        <taxon>Pseudomonadati</taxon>
        <taxon>Pseudomonadota</taxon>
        <taxon>Alphaproteobacteria</taxon>
        <taxon>Hyphomicrobiales</taxon>
        <taxon>Methylobacteriaceae</taxon>
        <taxon>Methylobacterium</taxon>
    </lineage>
</organism>
<evidence type="ECO:0000313" key="3">
    <source>
        <dbReference type="Proteomes" id="UP000199140"/>
    </source>
</evidence>
<feature type="compositionally biased region" description="Basic and acidic residues" evidence="1">
    <location>
        <begin position="57"/>
        <end position="71"/>
    </location>
</feature>
<feature type="region of interest" description="Disordered" evidence="1">
    <location>
        <begin position="150"/>
        <end position="171"/>
    </location>
</feature>
<comment type="caution">
    <text evidence="2">The sequence shown here is derived from an EMBL/GenBank/DDBJ whole genome shotgun (WGS) entry which is preliminary data.</text>
</comment>